<evidence type="ECO:0000256" key="2">
    <source>
        <dbReference type="ARBA" id="ARBA00009130"/>
    </source>
</evidence>
<dbReference type="InterPro" id="IPR023753">
    <property type="entry name" value="FAD/NAD-binding_dom"/>
</dbReference>
<gene>
    <name evidence="7" type="ORF">BN533_00072</name>
</gene>
<evidence type="ECO:0000256" key="6">
    <source>
        <dbReference type="ARBA" id="ARBA00023284"/>
    </source>
</evidence>
<comment type="similarity">
    <text evidence="2">Belongs to the class-III pyridine nucleotide-disulfide oxidoreductase family.</text>
</comment>
<dbReference type="Pfam" id="PF02852">
    <property type="entry name" value="Pyr_redox_dim"/>
    <property type="match status" value="1"/>
</dbReference>
<dbReference type="HOGENOM" id="CLU_003291_1_2_9"/>
<dbReference type="PRINTS" id="PR00411">
    <property type="entry name" value="PNDRDTASEI"/>
</dbReference>
<keyword evidence="3" id="KW-0285">Flavoprotein</keyword>
<name>R6I7C7_9FIRM</name>
<evidence type="ECO:0000313" key="7">
    <source>
        <dbReference type="EMBL" id="CDB46043.1"/>
    </source>
</evidence>
<dbReference type="Gene3D" id="3.50.50.60">
    <property type="entry name" value="FAD/NAD(P)-binding domain"/>
    <property type="match status" value="2"/>
</dbReference>
<dbReference type="Pfam" id="PF00581">
    <property type="entry name" value="Rhodanese"/>
    <property type="match status" value="1"/>
</dbReference>
<keyword evidence="6" id="KW-0676">Redox-active center</keyword>
<dbReference type="SUPFAM" id="SSF51905">
    <property type="entry name" value="FAD/NAD(P)-binding domain"/>
    <property type="match status" value="1"/>
</dbReference>
<dbReference type="STRING" id="1262914.BN533_00072"/>
<accession>R6I7C7</accession>
<dbReference type="GO" id="GO:0016491">
    <property type="term" value="F:oxidoreductase activity"/>
    <property type="evidence" value="ECO:0007669"/>
    <property type="project" value="UniProtKB-KW"/>
</dbReference>
<dbReference type="InterPro" id="IPR004099">
    <property type="entry name" value="Pyr_nucl-diS_OxRdtase_dimer"/>
</dbReference>
<reference evidence="7" key="1">
    <citation type="submission" date="2012-11" db="EMBL/GenBank/DDBJ databases">
        <title>Dependencies among metagenomic species, viruses, plasmids and units of genetic variation.</title>
        <authorList>
            <person name="Nielsen H.B."/>
            <person name="Almeida M."/>
            <person name="Juncker A.S."/>
            <person name="Rasmussen S."/>
            <person name="Li J."/>
            <person name="Sunagawa S."/>
            <person name="Plichta D."/>
            <person name="Gautier L."/>
            <person name="Le Chatelier E."/>
            <person name="Peletier E."/>
            <person name="Bonde I."/>
            <person name="Nielsen T."/>
            <person name="Manichanh C."/>
            <person name="Arumugam M."/>
            <person name="Batto J."/>
            <person name="Santos M.B.Q.D."/>
            <person name="Blom N."/>
            <person name="Borruel N."/>
            <person name="Burgdorf K.S."/>
            <person name="Boumezbeur F."/>
            <person name="Casellas F."/>
            <person name="Dore J."/>
            <person name="Guarner F."/>
            <person name="Hansen T."/>
            <person name="Hildebrand F."/>
            <person name="Kaas R.S."/>
            <person name="Kennedy S."/>
            <person name="Kristiansen K."/>
            <person name="Kultima J.R."/>
            <person name="Leonard P."/>
            <person name="Levenez F."/>
            <person name="Lund O."/>
            <person name="Moumen B."/>
            <person name="Le Paslier D."/>
            <person name="Pons N."/>
            <person name="Pedersen O."/>
            <person name="Prifti E."/>
            <person name="Qin J."/>
            <person name="Raes J."/>
            <person name="Tap J."/>
            <person name="Tims S."/>
            <person name="Ussery D.W."/>
            <person name="Yamada T."/>
            <person name="MetaHit consortium"/>
            <person name="Renault P."/>
            <person name="Sicheritz-Ponten T."/>
            <person name="Bork P."/>
            <person name="Wang J."/>
            <person name="Brunak S."/>
            <person name="Ehrlich S.D."/>
        </authorList>
    </citation>
    <scope>NUCLEOTIDE SEQUENCE [LARGE SCALE GENOMIC DNA]</scope>
</reference>
<protein>
    <submittedName>
        <fullName evidence="7">Putative CoA-disulfide reductase</fullName>
    </submittedName>
</protein>
<dbReference type="PRINTS" id="PR00368">
    <property type="entry name" value="FADPNR"/>
</dbReference>
<dbReference type="eggNOG" id="COG0446">
    <property type="taxonomic scope" value="Bacteria"/>
</dbReference>
<dbReference type="PANTHER" id="PTHR43429">
    <property type="entry name" value="PYRIDINE NUCLEOTIDE-DISULFIDE OXIDOREDUCTASE DOMAIN-CONTAINING"/>
    <property type="match status" value="1"/>
</dbReference>
<dbReference type="RefSeq" id="WP_021716976.1">
    <property type="nucleotide sequence ID" value="NZ_CAUBBC010000015.1"/>
</dbReference>
<dbReference type="PROSITE" id="PS50206">
    <property type="entry name" value="RHODANESE_3"/>
    <property type="match status" value="1"/>
</dbReference>
<keyword evidence="4" id="KW-0274">FAD</keyword>
<dbReference type="SMART" id="SM00450">
    <property type="entry name" value="RHOD"/>
    <property type="match status" value="1"/>
</dbReference>
<dbReference type="AlphaFoldDB" id="R6I7C7"/>
<evidence type="ECO:0000256" key="5">
    <source>
        <dbReference type="ARBA" id="ARBA00023002"/>
    </source>
</evidence>
<evidence type="ECO:0000256" key="4">
    <source>
        <dbReference type="ARBA" id="ARBA00022827"/>
    </source>
</evidence>
<dbReference type="eggNOG" id="COG0607">
    <property type="taxonomic scope" value="Bacteria"/>
</dbReference>
<sequence>MAKKVVIIGGVAAGMKTASRLRRRDKDAEITVVERGQQVSYGACGFPYYIGGDVKDFSSFTHTPQGFARDAEFFKNVKGFDVVTGHEAQKIDRANKTVTVMDKETGAIQEMSYDVLVLGTGATPVKLSLPGAELGGIHNFWFPWETLKVKEEMEAYKVTDVVIVGAGLIGMELAEAFHKQGLTVNIVEMQDRILPQMLDLEMADLVKKPLEKAGIRLYLEEKTLGFEGENGRVTAVKTDKRTIPAQLVIVAVGVRPNTELASAAGLELGTSGAIAVNEYLQTSDPDIYAGGDCAENMNLISKKRIFAPMGSTANKHGRVIADNICGDMIKYPGVLGTGICQILNWQAGSTGLNEKTAKAAGIEFESVVVPGFDRLGYMPGAQRLVLKLLAEIKTQKVIGAQVVGTGGVDKRVDALAAAMSFGATLEDLSNIDFAYAPPFNGPIDNIATAANVLMNKIEGRLRSINPKDFKELRKSGEYTLVDVRTPGEYKSNRIAGCANIINLPLGKVRSEAENVLADKDAKLVCSCQINLRGYEAETMLRALGYKNVQSLEGSMSSWPYETESGEKKE</sequence>
<dbReference type="EMBL" id="CBDS010000071">
    <property type="protein sequence ID" value="CDB46043.1"/>
    <property type="molecule type" value="Genomic_DNA"/>
</dbReference>
<dbReference type="PANTHER" id="PTHR43429:SF1">
    <property type="entry name" value="NAD(P)H SULFUR OXIDOREDUCTASE (COA-DEPENDENT)"/>
    <property type="match status" value="1"/>
</dbReference>
<dbReference type="Gene3D" id="3.40.250.10">
    <property type="entry name" value="Rhodanese-like domain"/>
    <property type="match status" value="1"/>
</dbReference>
<evidence type="ECO:0000256" key="3">
    <source>
        <dbReference type="ARBA" id="ARBA00022630"/>
    </source>
</evidence>
<dbReference type="InterPro" id="IPR036188">
    <property type="entry name" value="FAD/NAD-bd_sf"/>
</dbReference>
<evidence type="ECO:0000256" key="1">
    <source>
        <dbReference type="ARBA" id="ARBA00001974"/>
    </source>
</evidence>
<dbReference type="InterPro" id="IPR001763">
    <property type="entry name" value="Rhodanese-like_dom"/>
</dbReference>
<organism evidence="7">
    <name type="scientific">Phascolarctobacterium faecium</name>
    <dbReference type="NCBI Taxonomy" id="33025"/>
    <lineage>
        <taxon>Bacteria</taxon>
        <taxon>Bacillati</taxon>
        <taxon>Bacillota</taxon>
        <taxon>Negativicutes</taxon>
        <taxon>Acidaminococcales</taxon>
        <taxon>Acidaminococcaceae</taxon>
        <taxon>Phascolarctobacterium</taxon>
    </lineage>
</organism>
<keyword evidence="5" id="KW-0560">Oxidoreductase</keyword>
<dbReference type="CDD" id="cd00158">
    <property type="entry name" value="RHOD"/>
    <property type="match status" value="1"/>
</dbReference>
<dbReference type="SUPFAM" id="SSF55424">
    <property type="entry name" value="FAD/NAD-linked reductases, dimerisation (C-terminal) domain"/>
    <property type="match status" value="1"/>
</dbReference>
<dbReference type="InterPro" id="IPR036873">
    <property type="entry name" value="Rhodanese-like_dom_sf"/>
</dbReference>
<comment type="caution">
    <text evidence="7">The sequence shown here is derived from an EMBL/GenBank/DDBJ whole genome shotgun (WGS) entry which is preliminary data.</text>
</comment>
<dbReference type="Pfam" id="PF07992">
    <property type="entry name" value="Pyr_redox_2"/>
    <property type="match status" value="1"/>
</dbReference>
<dbReference type="InterPro" id="IPR050260">
    <property type="entry name" value="FAD-bd_OxRdtase"/>
</dbReference>
<proteinExistence type="inferred from homology"/>
<comment type="cofactor">
    <cofactor evidence="1">
        <name>FAD</name>
        <dbReference type="ChEBI" id="CHEBI:57692"/>
    </cofactor>
</comment>
<dbReference type="SUPFAM" id="SSF52821">
    <property type="entry name" value="Rhodanese/Cell cycle control phosphatase"/>
    <property type="match status" value="1"/>
</dbReference>
<dbReference type="InterPro" id="IPR016156">
    <property type="entry name" value="FAD/NAD-linked_Rdtase_dimer_sf"/>
</dbReference>